<accession>A0A821BUC5</accession>
<dbReference type="EMBL" id="CAJOBG010071967">
    <property type="protein sequence ID" value="CAF4597823.1"/>
    <property type="molecule type" value="Genomic_DNA"/>
</dbReference>
<dbReference type="EMBL" id="CAJOBG010071918">
    <property type="protein sequence ID" value="CAF4597648.1"/>
    <property type="molecule type" value="Genomic_DNA"/>
</dbReference>
<organism evidence="2 3">
    <name type="scientific">Rotaria magnacalcarata</name>
    <dbReference type="NCBI Taxonomy" id="392030"/>
    <lineage>
        <taxon>Eukaryota</taxon>
        <taxon>Metazoa</taxon>
        <taxon>Spiralia</taxon>
        <taxon>Gnathifera</taxon>
        <taxon>Rotifera</taxon>
        <taxon>Eurotatoria</taxon>
        <taxon>Bdelloidea</taxon>
        <taxon>Philodinida</taxon>
        <taxon>Philodinidae</taxon>
        <taxon>Rotaria</taxon>
    </lineage>
</organism>
<evidence type="ECO:0000313" key="1">
    <source>
        <dbReference type="EMBL" id="CAF4597648.1"/>
    </source>
</evidence>
<dbReference type="AlphaFoldDB" id="A0A821BUC5"/>
<sequence>MDRSLPLKKCSLTPLEIQALIDSTVSPTK</sequence>
<evidence type="ECO:0000313" key="3">
    <source>
        <dbReference type="Proteomes" id="UP000663866"/>
    </source>
</evidence>
<dbReference type="Proteomes" id="UP000663866">
    <property type="component" value="Unassembled WGS sequence"/>
</dbReference>
<keyword evidence="3" id="KW-1185">Reference proteome</keyword>
<evidence type="ECO:0000313" key="2">
    <source>
        <dbReference type="EMBL" id="CAF4597823.1"/>
    </source>
</evidence>
<gene>
    <name evidence="1" type="ORF">OVN521_LOCUS45034</name>
    <name evidence="2" type="ORF">OVN521_LOCUS45041</name>
</gene>
<comment type="caution">
    <text evidence="2">The sequence shown here is derived from an EMBL/GenBank/DDBJ whole genome shotgun (WGS) entry which is preliminary data.</text>
</comment>
<feature type="non-terminal residue" evidence="2">
    <location>
        <position position="29"/>
    </location>
</feature>
<proteinExistence type="predicted"/>
<reference evidence="2" key="1">
    <citation type="submission" date="2021-02" db="EMBL/GenBank/DDBJ databases">
        <authorList>
            <person name="Nowell W R."/>
        </authorList>
    </citation>
    <scope>NUCLEOTIDE SEQUENCE</scope>
</reference>
<name>A0A821BUC5_9BILA</name>
<protein>
    <submittedName>
        <fullName evidence="2">Uncharacterized protein</fullName>
    </submittedName>
</protein>